<organism evidence="1 2">
    <name type="scientific">Kyrpidia spormannii</name>
    <dbReference type="NCBI Taxonomy" id="2055160"/>
    <lineage>
        <taxon>Bacteria</taxon>
        <taxon>Bacillati</taxon>
        <taxon>Bacillota</taxon>
        <taxon>Bacilli</taxon>
        <taxon>Bacillales</taxon>
        <taxon>Alicyclobacillaceae</taxon>
        <taxon>Kyrpidia</taxon>
    </lineage>
</organism>
<dbReference type="GO" id="GO:0005975">
    <property type="term" value="P:carbohydrate metabolic process"/>
    <property type="evidence" value="ECO:0007669"/>
    <property type="project" value="InterPro"/>
</dbReference>
<name>A0A2K8N4X5_9BACL</name>
<evidence type="ECO:0000313" key="1">
    <source>
        <dbReference type="EMBL" id="ATY84421.1"/>
    </source>
</evidence>
<gene>
    <name evidence="1" type="ORF">CVV65_05180</name>
</gene>
<dbReference type="Proteomes" id="UP000231932">
    <property type="component" value="Chromosome"/>
</dbReference>
<dbReference type="SUPFAM" id="SSF88713">
    <property type="entry name" value="Glycoside hydrolase/deacetylase"/>
    <property type="match status" value="1"/>
</dbReference>
<evidence type="ECO:0008006" key="3">
    <source>
        <dbReference type="Google" id="ProtNLM"/>
    </source>
</evidence>
<evidence type="ECO:0000313" key="2">
    <source>
        <dbReference type="Proteomes" id="UP000231932"/>
    </source>
</evidence>
<protein>
    <recommendedName>
        <fullName evidence="3">DUF2334 domain-containing protein</fullName>
    </recommendedName>
</protein>
<dbReference type="InterPro" id="IPR018763">
    <property type="entry name" value="DUF2334"/>
</dbReference>
<sequence length="646" mass="71112">MSRGGWVRPRQIHGVRIAVILLLFLFIPVQTGLSVYQNLWPDHRHVALLRFEDVSAGPPYQTPEDLGKLRAVMEFLAAEKVPYQITVVPRYLGTDPENRPVVHDITQPDAAPFVTLLRWASKHGAVVGVHGYTHQYGQPDWRNPGTITTIGREFEVPHEPLTDTPEYAARRLTAGVHSFAAAGLVPGFWETPHYAATAEQERALRSNFGILYEPDRRQVRSLKDIVPRDGPTASGAWGAVYIPTPLGYVRSDQPEDSVKRILYRASFFEGLGSLYYHPVLEFPFLEPVKRNGRQVWRDGLPEYRYRPGPPSYLHQLIDGLGREGYTFESLHQVVPLQPAWQYTLPGDLWASGRPSGQAWDDWVSIQRQSGDIWVTSSERDWLRTSPEASPQLWGRLPPGIEAKKLWTLDINGDGRDDLLVAASNAVYAARAKTAAFGSFRRLPISLYPKDTVVAGYLIAGRPSLVVFHSEGTAEGYVLGPDLAAVSPPVPLLGIHSQGPRTEWFAWNGEGSAGDHASDLGLYRPDSGEITLYKIDHQGHVRNAVSAALPPALQIIPAMGDPNLPETPVLIGYMAGDGRWMAWRVQGQTLAPAGSLFGPWMAGRPGQAAAGRFGVGLPCVAVASAQGGRIDIQTAISYFGWVSFSPD</sequence>
<dbReference type="SUPFAM" id="SSF69318">
    <property type="entry name" value="Integrin alpha N-terminal domain"/>
    <property type="match status" value="1"/>
</dbReference>
<keyword evidence="2" id="KW-1185">Reference proteome</keyword>
<dbReference type="Pfam" id="PF10096">
    <property type="entry name" value="DUF2334"/>
    <property type="match status" value="1"/>
</dbReference>
<dbReference type="InterPro" id="IPR011330">
    <property type="entry name" value="Glyco_hydro/deAcase_b/a-brl"/>
</dbReference>
<reference evidence="2" key="1">
    <citation type="submission" date="2017-11" db="EMBL/GenBank/DDBJ databases">
        <title>Complete Genome Sequence of Kyrpidia sp. Strain EA-1, a thermophilic, hydrogen-oxidizing Bacterium, isolated from the Azores.</title>
        <authorList>
            <person name="Reiner J.E."/>
            <person name="Lapp C.J."/>
            <person name="Bunk B."/>
            <person name="Gescher J."/>
        </authorList>
    </citation>
    <scope>NUCLEOTIDE SEQUENCE [LARGE SCALE GENOMIC DNA]</scope>
    <source>
        <strain evidence="2">EA-1</strain>
    </source>
</reference>
<dbReference type="EMBL" id="CP024955">
    <property type="protein sequence ID" value="ATY84421.1"/>
    <property type="molecule type" value="Genomic_DNA"/>
</dbReference>
<dbReference type="KEGG" id="kyr:CVV65_05180"/>
<proteinExistence type="predicted"/>
<dbReference type="InterPro" id="IPR028994">
    <property type="entry name" value="Integrin_alpha_N"/>
</dbReference>
<accession>A0A2K8N4X5</accession>
<dbReference type="AlphaFoldDB" id="A0A2K8N4X5"/>